<gene>
    <name evidence="1" type="ORF">HYN46_10785</name>
</gene>
<sequence>MWSTLMQAFSKIYERALDRKGGVEALNQLLPVVLSRDELAAIPDSCYLSMIAKGINQAGFNWQVIENKWPQFEEAFLGFDVEKLALLPDTVWDAYLFDTRVVRNWQKIEAVYKNAVFLRELAEEHGSAANFFANWDEQDQLGLLQYLKKHGSRLGGMTGRYFLRRMGKDMYLLSRDVILALQHAGLDIADEPSSQKDLKRIQSCFDQWHVETNLPYSHLSKIAAYSVGENYPADYVVERMGGS</sequence>
<dbReference type="PANTHER" id="PTHR30037">
    <property type="entry name" value="DNA-3-METHYLADENINE GLYCOSYLASE 1"/>
    <property type="match status" value="1"/>
</dbReference>
<dbReference type="PANTHER" id="PTHR30037:SF3">
    <property type="entry name" value="BLR0857 PROTEIN"/>
    <property type="match status" value="1"/>
</dbReference>
<dbReference type="InterPro" id="IPR052891">
    <property type="entry name" value="DNA-3mA_glycosylase"/>
</dbReference>
<name>A0A345P7M2_9GAMM</name>
<proteinExistence type="predicted"/>
<dbReference type="Proteomes" id="UP000253940">
    <property type="component" value="Chromosome"/>
</dbReference>
<dbReference type="EMBL" id="CP031222">
    <property type="protein sequence ID" value="AXI03281.1"/>
    <property type="molecule type" value="Genomic_DNA"/>
</dbReference>
<protein>
    <submittedName>
        <fullName evidence="1">DNA-3-methyladenine glycosylase I</fullName>
    </submittedName>
</protein>
<keyword evidence="2" id="KW-1185">Reference proteome</keyword>
<accession>A0A345P7M2</accession>
<organism evidence="1 2">
    <name type="scientific">Aquirhabdus parva</name>
    <dbReference type="NCBI Taxonomy" id="2283318"/>
    <lineage>
        <taxon>Bacteria</taxon>
        <taxon>Pseudomonadati</taxon>
        <taxon>Pseudomonadota</taxon>
        <taxon>Gammaproteobacteria</taxon>
        <taxon>Moraxellales</taxon>
        <taxon>Moraxellaceae</taxon>
        <taxon>Aquirhabdus</taxon>
    </lineage>
</organism>
<evidence type="ECO:0000313" key="1">
    <source>
        <dbReference type="EMBL" id="AXI03281.1"/>
    </source>
</evidence>
<dbReference type="GO" id="GO:0006284">
    <property type="term" value="P:base-excision repair"/>
    <property type="evidence" value="ECO:0007669"/>
    <property type="project" value="InterPro"/>
</dbReference>
<dbReference type="GO" id="GO:0008725">
    <property type="term" value="F:DNA-3-methyladenine glycosylase activity"/>
    <property type="evidence" value="ECO:0007669"/>
    <property type="project" value="InterPro"/>
</dbReference>
<dbReference type="Pfam" id="PF03352">
    <property type="entry name" value="Adenine_glyco"/>
    <property type="match status" value="1"/>
</dbReference>
<dbReference type="SUPFAM" id="SSF48150">
    <property type="entry name" value="DNA-glycosylase"/>
    <property type="match status" value="1"/>
</dbReference>
<dbReference type="OrthoDB" id="9795156at2"/>
<dbReference type="AlphaFoldDB" id="A0A345P7M2"/>
<reference evidence="1 2" key="1">
    <citation type="submission" date="2018-07" db="EMBL/GenBank/DDBJ databases">
        <title>Genome sequencing of Moraxellaceae gen. HYN0046.</title>
        <authorList>
            <person name="Kim M."/>
            <person name="Yi H."/>
        </authorList>
    </citation>
    <scope>NUCLEOTIDE SEQUENCE [LARGE SCALE GENOMIC DNA]</scope>
    <source>
        <strain evidence="1 2">HYN0046</strain>
    </source>
</reference>
<evidence type="ECO:0000313" key="2">
    <source>
        <dbReference type="Proteomes" id="UP000253940"/>
    </source>
</evidence>
<dbReference type="Gene3D" id="1.10.340.30">
    <property type="entry name" value="Hypothetical protein, domain 2"/>
    <property type="match status" value="1"/>
</dbReference>
<dbReference type="InterPro" id="IPR005019">
    <property type="entry name" value="Adenine_glyco"/>
</dbReference>
<dbReference type="InterPro" id="IPR011257">
    <property type="entry name" value="DNA_glycosylase"/>
</dbReference>
<dbReference type="KEGG" id="mbah:HYN46_10785"/>